<proteinExistence type="predicted"/>
<dbReference type="EMBL" id="AVOT02011293">
    <property type="protein sequence ID" value="MBW0491863.1"/>
    <property type="molecule type" value="Genomic_DNA"/>
</dbReference>
<comment type="caution">
    <text evidence="1">The sequence shown here is derived from an EMBL/GenBank/DDBJ whole genome shotgun (WGS) entry which is preliminary data.</text>
</comment>
<evidence type="ECO:0000313" key="2">
    <source>
        <dbReference type="Proteomes" id="UP000765509"/>
    </source>
</evidence>
<evidence type="ECO:0000313" key="1">
    <source>
        <dbReference type="EMBL" id="MBW0491863.1"/>
    </source>
</evidence>
<gene>
    <name evidence="1" type="ORF">O181_031578</name>
</gene>
<organism evidence="1 2">
    <name type="scientific">Austropuccinia psidii MF-1</name>
    <dbReference type="NCBI Taxonomy" id="1389203"/>
    <lineage>
        <taxon>Eukaryota</taxon>
        <taxon>Fungi</taxon>
        <taxon>Dikarya</taxon>
        <taxon>Basidiomycota</taxon>
        <taxon>Pucciniomycotina</taxon>
        <taxon>Pucciniomycetes</taxon>
        <taxon>Pucciniales</taxon>
        <taxon>Sphaerophragmiaceae</taxon>
        <taxon>Austropuccinia</taxon>
    </lineage>
</organism>
<keyword evidence="2" id="KW-1185">Reference proteome</keyword>
<sequence>MNIQMRNHKLLTQIPRELELEIEFRCNQIYTLDYIANTLQDVRKRTNIGKYSQYKSSSFKEKQSFRVKFKDKHKERVEEVTKKENSFHNCGSTDHYSNYCTKEKKKVYSIEKGPEEESPTEDSEYKSMGDAIREQSNEYQKPREEFLVEYQEETQLEVQVIQLEEVIQKIMQKTTCVITNKMHKNS</sequence>
<accession>A0A9Q3CZZ3</accession>
<dbReference type="AlphaFoldDB" id="A0A9Q3CZZ3"/>
<reference evidence="1" key="1">
    <citation type="submission" date="2021-03" db="EMBL/GenBank/DDBJ databases">
        <title>Draft genome sequence of rust myrtle Austropuccinia psidii MF-1, a brazilian biotype.</title>
        <authorList>
            <person name="Quecine M.C."/>
            <person name="Pachon D.M.R."/>
            <person name="Bonatelli M.L."/>
            <person name="Correr F.H."/>
            <person name="Franceschini L.M."/>
            <person name="Leite T.F."/>
            <person name="Margarido G.R.A."/>
            <person name="Almeida C.A."/>
            <person name="Ferrarezi J.A."/>
            <person name="Labate C.A."/>
        </authorList>
    </citation>
    <scope>NUCLEOTIDE SEQUENCE</scope>
    <source>
        <strain evidence="1">MF-1</strain>
    </source>
</reference>
<name>A0A9Q3CZZ3_9BASI</name>
<dbReference type="Proteomes" id="UP000765509">
    <property type="component" value="Unassembled WGS sequence"/>
</dbReference>
<protein>
    <submittedName>
        <fullName evidence="1">Uncharacterized protein</fullName>
    </submittedName>
</protein>